<keyword evidence="2" id="KW-1185">Reference proteome</keyword>
<organism evidence="1 2">
    <name type="scientific">Cerasibacillus terrae</name>
    <dbReference type="NCBI Taxonomy" id="2498845"/>
    <lineage>
        <taxon>Bacteria</taxon>
        <taxon>Bacillati</taxon>
        <taxon>Bacillota</taxon>
        <taxon>Bacilli</taxon>
        <taxon>Bacillales</taxon>
        <taxon>Bacillaceae</taxon>
        <taxon>Cerasibacillus</taxon>
    </lineage>
</organism>
<dbReference type="EMBL" id="VDUW01000005">
    <property type="protein sequence ID" value="TXL64482.1"/>
    <property type="molecule type" value="Genomic_DNA"/>
</dbReference>
<evidence type="ECO:0000313" key="2">
    <source>
        <dbReference type="Proteomes" id="UP000321574"/>
    </source>
</evidence>
<gene>
    <name evidence="1" type="ORF">FHP05_09185</name>
</gene>
<protein>
    <submittedName>
        <fullName evidence="1">Uncharacterized protein</fullName>
    </submittedName>
</protein>
<dbReference type="Proteomes" id="UP000321574">
    <property type="component" value="Unassembled WGS sequence"/>
</dbReference>
<comment type="caution">
    <text evidence="1">The sequence shown here is derived from an EMBL/GenBank/DDBJ whole genome shotgun (WGS) entry which is preliminary data.</text>
</comment>
<evidence type="ECO:0000313" key="1">
    <source>
        <dbReference type="EMBL" id="TXL64482.1"/>
    </source>
</evidence>
<reference evidence="1 2" key="1">
    <citation type="submission" date="2019-06" db="EMBL/GenBank/DDBJ databases">
        <title>Cerasibacillus sp. nov., isolated from maize field.</title>
        <authorList>
            <person name="Lin S.-Y."/>
            <person name="Tsai C.-F."/>
            <person name="Young C.-C."/>
        </authorList>
    </citation>
    <scope>NUCLEOTIDE SEQUENCE [LARGE SCALE GENOMIC DNA]</scope>
    <source>
        <strain evidence="1 2">CC-CFT480</strain>
    </source>
</reference>
<proteinExistence type="predicted"/>
<sequence length="60" mass="6732">MVTHKVGEDPNQRDNTQMVVHQNKEVLIIRVDIETAPLQTGGAVLVLHYSDFLLSNHVPI</sequence>
<name>A0A5C8NTK6_9BACI</name>
<accession>A0A5C8NTK6</accession>
<dbReference type="AlphaFoldDB" id="A0A5C8NTK6"/>
<dbReference type="RefSeq" id="WP_147667317.1">
    <property type="nucleotide sequence ID" value="NZ_VDUW01000005.1"/>
</dbReference>